<accession>A0A3P7IUS0</accession>
<dbReference type="Proteomes" id="UP000270094">
    <property type="component" value="Unassembled WGS sequence"/>
</dbReference>
<protein>
    <submittedName>
        <fullName evidence="2">Uncharacterized protein</fullName>
    </submittedName>
</protein>
<evidence type="ECO:0000313" key="2">
    <source>
        <dbReference type="EMBL" id="VDM67997.1"/>
    </source>
</evidence>
<evidence type="ECO:0000313" key="3">
    <source>
        <dbReference type="Proteomes" id="UP000270094"/>
    </source>
</evidence>
<dbReference type="PANTHER" id="PTHR14469">
    <property type="entry name" value="SARCOMA ANTIGEN NY-SAR-23"/>
    <property type="match status" value="1"/>
</dbReference>
<comment type="similarity">
    <text evidence="1">Belongs to the PC-esterase family.</text>
</comment>
<gene>
    <name evidence="2" type="ORF">SVUK_LOCUS2995</name>
</gene>
<keyword evidence="3" id="KW-1185">Reference proteome</keyword>
<dbReference type="OrthoDB" id="9975373at2759"/>
<dbReference type="EMBL" id="UYYB01007268">
    <property type="protein sequence ID" value="VDM67997.1"/>
    <property type="molecule type" value="Genomic_DNA"/>
</dbReference>
<organism evidence="2 3">
    <name type="scientific">Strongylus vulgaris</name>
    <name type="common">Blood worm</name>
    <dbReference type="NCBI Taxonomy" id="40348"/>
    <lineage>
        <taxon>Eukaryota</taxon>
        <taxon>Metazoa</taxon>
        <taxon>Ecdysozoa</taxon>
        <taxon>Nematoda</taxon>
        <taxon>Chromadorea</taxon>
        <taxon>Rhabditida</taxon>
        <taxon>Rhabditina</taxon>
        <taxon>Rhabditomorpha</taxon>
        <taxon>Strongyloidea</taxon>
        <taxon>Strongylidae</taxon>
        <taxon>Strongylus</taxon>
    </lineage>
</organism>
<reference evidence="2 3" key="1">
    <citation type="submission" date="2018-11" db="EMBL/GenBank/DDBJ databases">
        <authorList>
            <consortium name="Pathogen Informatics"/>
        </authorList>
    </citation>
    <scope>NUCLEOTIDE SEQUENCE [LARGE SCALE GENOMIC DNA]</scope>
</reference>
<dbReference type="PANTHER" id="PTHR14469:SF0">
    <property type="entry name" value="FAMILY WITH SEQUENCE SIMILARITY 113"/>
    <property type="match status" value="1"/>
</dbReference>
<sequence length="193" mass="22147">MPWPLPVDSRSILNRADNAETRHLNRMLIVDANFRASQLFRAAGYDVLDIAFYMRNQALYVYRVKDGVHWDSIGTRIMSQLVVGHLARSLNIPLPEVIMKKLNEFAEDALAYDQHKNWAVYSLLAFDISTISEGTNVKASFPEILQRRIRATVLRSIKEEDPELVVLASCHFLFFATCLSIDRIKITQFFANN</sequence>
<name>A0A3P7IUS0_STRVU</name>
<proteinExistence type="inferred from homology"/>
<dbReference type="AlphaFoldDB" id="A0A3P7IUS0"/>
<evidence type="ECO:0000256" key="1">
    <source>
        <dbReference type="ARBA" id="ARBA00037957"/>
    </source>
</evidence>